<dbReference type="InterPro" id="IPR007219">
    <property type="entry name" value="XnlR_reg_dom"/>
</dbReference>
<reference evidence="7 8" key="1">
    <citation type="journal article" date="2018" name="PLoS Pathog.">
        <title>Evolution of structural diversity of trichothecenes, a family of toxins produced by plant pathogenic and entomopathogenic fungi.</title>
        <authorList>
            <person name="Proctor R.H."/>
            <person name="McCormick S.P."/>
            <person name="Kim H.S."/>
            <person name="Cardoza R.E."/>
            <person name="Stanley A.M."/>
            <person name="Lindo L."/>
            <person name="Kelly A."/>
            <person name="Brown D.W."/>
            <person name="Lee T."/>
            <person name="Vaughan M.M."/>
            <person name="Alexander N.J."/>
            <person name="Busman M."/>
            <person name="Gutierrez S."/>
        </authorList>
    </citation>
    <scope>NUCLEOTIDE SEQUENCE [LARGE SCALE GENOMIC DNA]</scope>
    <source>
        <strain evidence="7 8">IBT 40837</strain>
    </source>
</reference>
<name>A0A395NAS6_TRIAR</name>
<dbReference type="SUPFAM" id="SSF57701">
    <property type="entry name" value="Zn2/Cys6 DNA-binding domain"/>
    <property type="match status" value="1"/>
</dbReference>
<dbReference type="InterPro" id="IPR036864">
    <property type="entry name" value="Zn2-C6_fun-type_DNA-bd_sf"/>
</dbReference>
<evidence type="ECO:0000256" key="2">
    <source>
        <dbReference type="ARBA" id="ARBA00022723"/>
    </source>
</evidence>
<dbReference type="CDD" id="cd12148">
    <property type="entry name" value="fungal_TF_MHR"/>
    <property type="match status" value="1"/>
</dbReference>
<keyword evidence="3" id="KW-0805">Transcription regulation</keyword>
<evidence type="ECO:0000256" key="5">
    <source>
        <dbReference type="ARBA" id="ARBA00023242"/>
    </source>
</evidence>
<protein>
    <submittedName>
        <fullName evidence="7">Fungal specific transcription factor</fullName>
    </submittedName>
</protein>
<feature type="non-terminal residue" evidence="7">
    <location>
        <position position="497"/>
    </location>
</feature>
<dbReference type="Pfam" id="PF00172">
    <property type="entry name" value="Zn_clus"/>
    <property type="match status" value="1"/>
</dbReference>
<evidence type="ECO:0000256" key="3">
    <source>
        <dbReference type="ARBA" id="ARBA00023015"/>
    </source>
</evidence>
<dbReference type="PANTHER" id="PTHR47338:SF20">
    <property type="entry name" value="ZN(II)2CYS6 TRANSCRIPTION FACTOR (EUROFUNG)"/>
    <property type="match status" value="1"/>
</dbReference>
<dbReference type="Gene3D" id="4.10.240.10">
    <property type="entry name" value="Zn(2)-C6 fungal-type DNA-binding domain"/>
    <property type="match status" value="1"/>
</dbReference>
<dbReference type="GO" id="GO:0003677">
    <property type="term" value="F:DNA binding"/>
    <property type="evidence" value="ECO:0007669"/>
    <property type="project" value="InterPro"/>
</dbReference>
<dbReference type="Pfam" id="PF04082">
    <property type="entry name" value="Fungal_trans"/>
    <property type="match status" value="1"/>
</dbReference>
<evidence type="ECO:0000313" key="7">
    <source>
        <dbReference type="EMBL" id="RFU73220.1"/>
    </source>
</evidence>
<dbReference type="GO" id="GO:0005634">
    <property type="term" value="C:nucleus"/>
    <property type="evidence" value="ECO:0007669"/>
    <property type="project" value="UniProtKB-SubCell"/>
</dbReference>
<comment type="subcellular location">
    <subcellularLocation>
        <location evidence="1">Nucleus</location>
    </subcellularLocation>
</comment>
<keyword evidence="4" id="KW-0804">Transcription</keyword>
<feature type="domain" description="Zn(2)-C6 fungal-type" evidence="6">
    <location>
        <begin position="24"/>
        <end position="54"/>
    </location>
</feature>
<keyword evidence="8" id="KW-1185">Reference proteome</keyword>
<comment type="caution">
    <text evidence="7">The sequence shown here is derived from an EMBL/GenBank/DDBJ whole genome shotgun (WGS) entry which is preliminary data.</text>
</comment>
<dbReference type="GO" id="GO:0000981">
    <property type="term" value="F:DNA-binding transcription factor activity, RNA polymerase II-specific"/>
    <property type="evidence" value="ECO:0007669"/>
    <property type="project" value="InterPro"/>
</dbReference>
<gene>
    <name evidence="7" type="ORF">TARUN_9032</name>
</gene>
<dbReference type="PANTHER" id="PTHR47338">
    <property type="entry name" value="ZN(II)2CYS6 TRANSCRIPTION FACTOR (EUROFUNG)-RELATED"/>
    <property type="match status" value="1"/>
</dbReference>
<sequence>MVLFLYFTRIVMLSSPMKPRARLACFPCRHSKRRCDRVLPLCDNCREKSIECSYPIRRGEKRNIGLETRAATSPRPVSVITANSFYQMPRDLASASVTSVTAAAVKFIAPQVFQQTQLELPRVNPSIPGDVITYVGDVPTSRNVAAIFFKTIHTWIPIFSRKRFFNNILNPLSQWDPERILLILSMKLCCQPLSNDGDDGRSPLYRAIKNFHYEMEAAGVLSIHVLQANILIAVYEMAQAIYPVAFLTVGACARYGMALGIDKLEEESQYPWPETEEKRRAWWAILALDRYLPIDDDAWDQVIAKPSDAVRLSAGFHLKMGFFARVAQATYLLSQALNSTLSPFHVGQIHARCVDTIQLRRTLSALVKTADTEAAVRQLEFCPQSSICYSAILLLQTHHAQIQAHESNNTASAFAEHLSAEAESALESLSNLAKKLCEEWEQRSIADCASLFLMQVIYQAASTLLRVSTGNPNTTTQGRIEALTELLRRLSRRWRVA</sequence>
<dbReference type="EMBL" id="PXOA01000683">
    <property type="protein sequence ID" value="RFU73220.1"/>
    <property type="molecule type" value="Genomic_DNA"/>
</dbReference>
<dbReference type="InterPro" id="IPR001138">
    <property type="entry name" value="Zn2Cys6_DnaBD"/>
</dbReference>
<accession>A0A395NAS6</accession>
<dbReference type="STRING" id="490622.A0A395NAS6"/>
<evidence type="ECO:0000256" key="1">
    <source>
        <dbReference type="ARBA" id="ARBA00004123"/>
    </source>
</evidence>
<dbReference type="Proteomes" id="UP000266272">
    <property type="component" value="Unassembled WGS sequence"/>
</dbReference>
<dbReference type="AlphaFoldDB" id="A0A395NAS6"/>
<evidence type="ECO:0000259" key="6">
    <source>
        <dbReference type="PROSITE" id="PS50048"/>
    </source>
</evidence>
<dbReference type="SMART" id="SM00066">
    <property type="entry name" value="GAL4"/>
    <property type="match status" value="1"/>
</dbReference>
<dbReference type="PROSITE" id="PS50048">
    <property type="entry name" value="ZN2_CY6_FUNGAL_2"/>
    <property type="match status" value="1"/>
</dbReference>
<evidence type="ECO:0000313" key="8">
    <source>
        <dbReference type="Proteomes" id="UP000266272"/>
    </source>
</evidence>
<evidence type="ECO:0000256" key="4">
    <source>
        <dbReference type="ARBA" id="ARBA00023163"/>
    </source>
</evidence>
<dbReference type="PROSITE" id="PS00463">
    <property type="entry name" value="ZN2_CY6_FUNGAL_1"/>
    <property type="match status" value="1"/>
</dbReference>
<keyword evidence="5" id="KW-0539">Nucleus</keyword>
<dbReference type="GO" id="GO:0008270">
    <property type="term" value="F:zinc ion binding"/>
    <property type="evidence" value="ECO:0007669"/>
    <property type="project" value="InterPro"/>
</dbReference>
<proteinExistence type="predicted"/>
<keyword evidence="2" id="KW-0479">Metal-binding</keyword>
<dbReference type="OrthoDB" id="3862662at2759"/>
<dbReference type="GO" id="GO:0006351">
    <property type="term" value="P:DNA-templated transcription"/>
    <property type="evidence" value="ECO:0007669"/>
    <property type="project" value="InterPro"/>
</dbReference>
<organism evidence="7 8">
    <name type="scientific">Trichoderma arundinaceum</name>
    <dbReference type="NCBI Taxonomy" id="490622"/>
    <lineage>
        <taxon>Eukaryota</taxon>
        <taxon>Fungi</taxon>
        <taxon>Dikarya</taxon>
        <taxon>Ascomycota</taxon>
        <taxon>Pezizomycotina</taxon>
        <taxon>Sordariomycetes</taxon>
        <taxon>Hypocreomycetidae</taxon>
        <taxon>Hypocreales</taxon>
        <taxon>Hypocreaceae</taxon>
        <taxon>Trichoderma</taxon>
    </lineage>
</organism>
<dbReference type="CDD" id="cd00067">
    <property type="entry name" value="GAL4"/>
    <property type="match status" value="1"/>
</dbReference>
<dbReference type="InterPro" id="IPR050815">
    <property type="entry name" value="TF_fung"/>
</dbReference>